<reference evidence="2" key="1">
    <citation type="journal article" date="2023" name="Plant J.">
        <title>Genome sequences and population genomics provide insights into the demographic history, inbreeding, and mutation load of two 'living fossil' tree species of Dipteronia.</title>
        <authorList>
            <person name="Feng Y."/>
            <person name="Comes H.P."/>
            <person name="Chen J."/>
            <person name="Zhu S."/>
            <person name="Lu R."/>
            <person name="Zhang X."/>
            <person name="Li P."/>
            <person name="Qiu J."/>
            <person name="Olsen K.M."/>
            <person name="Qiu Y."/>
        </authorList>
    </citation>
    <scope>NUCLEOTIDE SEQUENCE</scope>
    <source>
        <strain evidence="2">KIB01</strain>
    </source>
</reference>
<dbReference type="InterPro" id="IPR052343">
    <property type="entry name" value="Retrotransposon-Effector_Assoc"/>
</dbReference>
<accession>A0AAD9TCR7</accession>
<feature type="domain" description="Reverse transcriptase" evidence="1">
    <location>
        <begin position="158"/>
        <end position="329"/>
    </location>
</feature>
<gene>
    <name evidence="2" type="ORF">Ddye_028536</name>
</gene>
<sequence length="475" mass="53925">MSGEREGMDSIRWSDLIDLAGTCKRFEQKDLGLQGVAMVKESSMGCFDSGMGLHGHVEDQIQPILVTSQLNKSKHVTGQFNKPTPILKDVVDVPVLDSYEQKLNDRWKRRARKVGSGLVEDVVEHIPSQKRYGYFSNQCDSLVRKKHKNDLAFDGPANRLQKVMDTIISDSQSAFISSRLIKDNAIIGFECMHTLCRKVNGKKGFMALKLDMAKAYDRVEWIFLEGMMCQLGFSERWISNIMDCVSIVNYSFIFNGSIKGNIQPSRGLRQGDPMSPYLFLICAEGFSRLIKRSEREGRFHVLRCNRTGPKISHLFYADDSLLFSRASVEECTNIRHIVDIYSPASVQLAMLAKQCWRIYSKPDSLVARVLKLRNQMVNGRNMLSVDEIHAWAKEFMQFFRDISRCVGVVPMVASKPVPRWSPSSVGLFKINLDTALMVSDKESGIGVVIRDWNGRVRVSFCYNLAANLQPQVRRL</sequence>
<name>A0AAD9TCR7_9ROSI</name>
<dbReference type="Pfam" id="PF00078">
    <property type="entry name" value="RVT_1"/>
    <property type="match status" value="1"/>
</dbReference>
<dbReference type="PANTHER" id="PTHR46890">
    <property type="entry name" value="NON-LTR RETROLELEMENT REVERSE TRANSCRIPTASE-LIKE PROTEIN-RELATED"/>
    <property type="match status" value="1"/>
</dbReference>
<dbReference type="InterPro" id="IPR043502">
    <property type="entry name" value="DNA/RNA_pol_sf"/>
</dbReference>
<dbReference type="PANTHER" id="PTHR46890:SF48">
    <property type="entry name" value="RNA-DIRECTED DNA POLYMERASE"/>
    <property type="match status" value="1"/>
</dbReference>
<evidence type="ECO:0000313" key="2">
    <source>
        <dbReference type="EMBL" id="KAK2633744.1"/>
    </source>
</evidence>
<dbReference type="InterPro" id="IPR000477">
    <property type="entry name" value="RT_dom"/>
</dbReference>
<organism evidence="2 3">
    <name type="scientific">Dipteronia dyeriana</name>
    <dbReference type="NCBI Taxonomy" id="168575"/>
    <lineage>
        <taxon>Eukaryota</taxon>
        <taxon>Viridiplantae</taxon>
        <taxon>Streptophyta</taxon>
        <taxon>Embryophyta</taxon>
        <taxon>Tracheophyta</taxon>
        <taxon>Spermatophyta</taxon>
        <taxon>Magnoliopsida</taxon>
        <taxon>eudicotyledons</taxon>
        <taxon>Gunneridae</taxon>
        <taxon>Pentapetalae</taxon>
        <taxon>rosids</taxon>
        <taxon>malvids</taxon>
        <taxon>Sapindales</taxon>
        <taxon>Sapindaceae</taxon>
        <taxon>Hippocastanoideae</taxon>
        <taxon>Acereae</taxon>
        <taxon>Dipteronia</taxon>
    </lineage>
</organism>
<proteinExistence type="predicted"/>
<dbReference type="SUPFAM" id="SSF56672">
    <property type="entry name" value="DNA/RNA polymerases"/>
    <property type="match status" value="1"/>
</dbReference>
<protein>
    <recommendedName>
        <fullName evidence="1">Reverse transcriptase domain-containing protein</fullName>
    </recommendedName>
</protein>
<evidence type="ECO:0000259" key="1">
    <source>
        <dbReference type="Pfam" id="PF00078"/>
    </source>
</evidence>
<keyword evidence="3" id="KW-1185">Reference proteome</keyword>
<comment type="caution">
    <text evidence="2">The sequence shown here is derived from an EMBL/GenBank/DDBJ whole genome shotgun (WGS) entry which is preliminary data.</text>
</comment>
<dbReference type="EMBL" id="JANJYI010000009">
    <property type="protein sequence ID" value="KAK2633744.1"/>
    <property type="molecule type" value="Genomic_DNA"/>
</dbReference>
<evidence type="ECO:0000313" key="3">
    <source>
        <dbReference type="Proteomes" id="UP001280121"/>
    </source>
</evidence>
<dbReference type="AlphaFoldDB" id="A0AAD9TCR7"/>
<dbReference type="Proteomes" id="UP001280121">
    <property type="component" value="Unassembled WGS sequence"/>
</dbReference>